<keyword evidence="1" id="KW-0732">Signal</keyword>
<dbReference type="Proteomes" id="UP000822688">
    <property type="component" value="Chromosome 5"/>
</dbReference>
<comment type="caution">
    <text evidence="2">The sequence shown here is derived from an EMBL/GenBank/DDBJ whole genome shotgun (WGS) entry which is preliminary data.</text>
</comment>
<feature type="chain" id="PRO_5035732625" description="Secreted protein" evidence="1">
    <location>
        <begin position="25"/>
        <end position="68"/>
    </location>
</feature>
<protein>
    <recommendedName>
        <fullName evidence="4">Secreted protein</fullName>
    </recommendedName>
</protein>
<dbReference type="EMBL" id="CM026425">
    <property type="protein sequence ID" value="KAG0575542.1"/>
    <property type="molecule type" value="Genomic_DNA"/>
</dbReference>
<reference evidence="2" key="1">
    <citation type="submission" date="2020-06" db="EMBL/GenBank/DDBJ databases">
        <title>WGS assembly of Ceratodon purpureus strain R40.</title>
        <authorList>
            <person name="Carey S.B."/>
            <person name="Jenkins J."/>
            <person name="Shu S."/>
            <person name="Lovell J.T."/>
            <person name="Sreedasyam A."/>
            <person name="Maumus F."/>
            <person name="Tiley G.P."/>
            <person name="Fernandez-Pozo N."/>
            <person name="Barry K."/>
            <person name="Chen C."/>
            <person name="Wang M."/>
            <person name="Lipzen A."/>
            <person name="Daum C."/>
            <person name="Saski C.A."/>
            <person name="Payton A.C."/>
            <person name="Mcbreen J.C."/>
            <person name="Conrad R.E."/>
            <person name="Kollar L.M."/>
            <person name="Olsson S."/>
            <person name="Huttunen S."/>
            <person name="Landis J.B."/>
            <person name="Wickett N.J."/>
            <person name="Johnson M.G."/>
            <person name="Rensing S.A."/>
            <person name="Grimwood J."/>
            <person name="Schmutz J."/>
            <person name="Mcdaniel S.F."/>
        </authorList>
    </citation>
    <scope>NUCLEOTIDE SEQUENCE</scope>
    <source>
        <strain evidence="2">R40</strain>
    </source>
</reference>
<keyword evidence="3" id="KW-1185">Reference proteome</keyword>
<sequence length="68" mass="7631">MLILKMLWLRGVTTLYSLTEWVSAEAEIACVLPLVEGLQPQTNTCSCHERVLTCLLGHVDIASINRFE</sequence>
<proteinExistence type="predicted"/>
<name>A0A8T0HWP7_CERPU</name>
<evidence type="ECO:0000313" key="3">
    <source>
        <dbReference type="Proteomes" id="UP000822688"/>
    </source>
</evidence>
<dbReference type="AlphaFoldDB" id="A0A8T0HWP7"/>
<evidence type="ECO:0008006" key="4">
    <source>
        <dbReference type="Google" id="ProtNLM"/>
    </source>
</evidence>
<evidence type="ECO:0000256" key="1">
    <source>
        <dbReference type="SAM" id="SignalP"/>
    </source>
</evidence>
<feature type="signal peptide" evidence="1">
    <location>
        <begin position="1"/>
        <end position="24"/>
    </location>
</feature>
<gene>
    <name evidence="2" type="ORF">KC19_5G011300</name>
</gene>
<evidence type="ECO:0000313" key="2">
    <source>
        <dbReference type="EMBL" id="KAG0575542.1"/>
    </source>
</evidence>
<organism evidence="2 3">
    <name type="scientific">Ceratodon purpureus</name>
    <name type="common">Fire moss</name>
    <name type="synonym">Dicranum purpureum</name>
    <dbReference type="NCBI Taxonomy" id="3225"/>
    <lineage>
        <taxon>Eukaryota</taxon>
        <taxon>Viridiplantae</taxon>
        <taxon>Streptophyta</taxon>
        <taxon>Embryophyta</taxon>
        <taxon>Bryophyta</taxon>
        <taxon>Bryophytina</taxon>
        <taxon>Bryopsida</taxon>
        <taxon>Dicranidae</taxon>
        <taxon>Pseudoditrichales</taxon>
        <taxon>Ditrichaceae</taxon>
        <taxon>Ceratodon</taxon>
    </lineage>
</organism>
<accession>A0A8T0HWP7</accession>